<dbReference type="PRINTS" id="PR00131">
    <property type="entry name" value="GLHYDRLASE1"/>
</dbReference>
<dbReference type="SUPFAM" id="SSF51445">
    <property type="entry name" value="(Trans)glycosidases"/>
    <property type="match status" value="1"/>
</dbReference>
<evidence type="ECO:0000256" key="2">
    <source>
        <dbReference type="RuleBase" id="RU003690"/>
    </source>
</evidence>
<dbReference type="EMBL" id="JAIWIU010000117">
    <property type="protein sequence ID" value="MCA2017746.1"/>
    <property type="molecule type" value="Genomic_DNA"/>
</dbReference>
<evidence type="ECO:0000313" key="4">
    <source>
        <dbReference type="Proteomes" id="UP001199044"/>
    </source>
</evidence>
<dbReference type="Pfam" id="PF00232">
    <property type="entry name" value="Glyco_hydro_1"/>
    <property type="match status" value="1"/>
</dbReference>
<dbReference type="Proteomes" id="UP001199044">
    <property type="component" value="Unassembled WGS sequence"/>
</dbReference>
<accession>A0ABS7YQ06</accession>
<protein>
    <submittedName>
        <fullName evidence="3">Glycoside hydrolase family 1 protein</fullName>
    </submittedName>
</protein>
<proteinExistence type="inferred from homology"/>
<sequence length="471" mass="54066">MLHKTLKPFPDDFLWGAATSAYQVEGAWNEDGKGPSVIDVREKYPEGTTDFKVASDHYHRYKEDVALFKEIGFKSYRFSISWSRVMPNGIGDVNPKGIEFYHRLIDELLEAGITPIVTMYHFDLPQALAEMGGWSNRDSIQWFADYAQLLFNEYGHKVKYWLTINEQNMMILHGNAIGTNDKDGGQKDLYQQNHHMLVAQAKAMALSHEVHPENKIGPAPNIALIYPASSKPDDIMAAFNYNAIRNWLYLDAAVRGRYNDVAWSFMEEKGWLPEIKEGDIDVLASAKPDFIAFNYYTSQTVEASHNDDSDAVPRSGKDQHITIGERGVYRGHHNPFLPTNEFGWEIDPIGLRSTLREINDRYHLPLMITENGLGAFDEVDAQGQVNDDYRIEYLQAHIEQMQLAITDGVQLFGYTPWSAIDLISTHQGCRKRYGFIYVNRDEFDLKDLGRLRKKSSYWYEELIRNNALTQK</sequence>
<dbReference type="InterPro" id="IPR033132">
    <property type="entry name" value="GH_1_N_CS"/>
</dbReference>
<dbReference type="RefSeq" id="WP_225251391.1">
    <property type="nucleotide sequence ID" value="NZ_JAIWIU010000117.1"/>
</dbReference>
<keyword evidence="3" id="KW-0378">Hydrolase</keyword>
<comment type="caution">
    <text evidence="3">The sequence shown here is derived from an EMBL/GenBank/DDBJ whole genome shotgun (WGS) entry which is preliminary data.</text>
</comment>
<dbReference type="InterPro" id="IPR017853">
    <property type="entry name" value="GH"/>
</dbReference>
<keyword evidence="4" id="KW-1185">Reference proteome</keyword>
<dbReference type="PROSITE" id="PS00653">
    <property type="entry name" value="GLYCOSYL_HYDROL_F1_2"/>
    <property type="match status" value="1"/>
</dbReference>
<comment type="similarity">
    <text evidence="2">Belongs to the glycosyl hydrolase 1 family.</text>
</comment>
<name>A0ABS7YQ06_9VIBR</name>
<organism evidence="3 4">
    <name type="scientific">Vibrio tritonius</name>
    <dbReference type="NCBI Taxonomy" id="1435069"/>
    <lineage>
        <taxon>Bacteria</taxon>
        <taxon>Pseudomonadati</taxon>
        <taxon>Pseudomonadota</taxon>
        <taxon>Gammaproteobacteria</taxon>
        <taxon>Vibrionales</taxon>
        <taxon>Vibrionaceae</taxon>
        <taxon>Vibrio</taxon>
    </lineage>
</organism>
<dbReference type="PANTHER" id="PTHR10353:SF122">
    <property type="entry name" value="6-PHOSPHO-BETA-GLUCOSIDASE ASCB-RELATED"/>
    <property type="match status" value="1"/>
</dbReference>
<evidence type="ECO:0000313" key="3">
    <source>
        <dbReference type="EMBL" id="MCA2017746.1"/>
    </source>
</evidence>
<dbReference type="Gene3D" id="3.20.20.80">
    <property type="entry name" value="Glycosidases"/>
    <property type="match status" value="1"/>
</dbReference>
<keyword evidence="1" id="KW-0326">Glycosidase</keyword>
<dbReference type="InterPro" id="IPR001360">
    <property type="entry name" value="Glyco_hydro_1"/>
</dbReference>
<dbReference type="GO" id="GO:0016787">
    <property type="term" value="F:hydrolase activity"/>
    <property type="evidence" value="ECO:0007669"/>
    <property type="project" value="UniProtKB-KW"/>
</dbReference>
<evidence type="ECO:0000256" key="1">
    <source>
        <dbReference type="ARBA" id="ARBA00023295"/>
    </source>
</evidence>
<dbReference type="PANTHER" id="PTHR10353">
    <property type="entry name" value="GLYCOSYL HYDROLASE"/>
    <property type="match status" value="1"/>
</dbReference>
<gene>
    <name evidence="3" type="ORF">LDJ79_16615</name>
</gene>
<reference evidence="4" key="1">
    <citation type="submission" date="2023-07" db="EMBL/GenBank/DDBJ databases">
        <title>Molecular identification of indigenous halophilic bacteria isolated from red sea cost, biodegradation of synthetic dyes and assessment of degraded metabolite toxicity.</title>
        <authorList>
            <person name="Chaieb K."/>
            <person name="Altayb H.N."/>
        </authorList>
    </citation>
    <scope>NUCLEOTIDE SEQUENCE [LARGE SCALE GENOMIC DNA]</scope>
    <source>
        <strain evidence="4">K20</strain>
    </source>
</reference>